<gene>
    <name evidence="2" type="ORF">ANN_22701</name>
</gene>
<evidence type="ECO:0000256" key="1">
    <source>
        <dbReference type="SAM" id="MobiDB-lite"/>
    </source>
</evidence>
<dbReference type="EMBL" id="JAJSOF020000033">
    <property type="protein sequence ID" value="KAJ4430485.1"/>
    <property type="molecule type" value="Genomic_DNA"/>
</dbReference>
<name>A0ABQ8S9S6_PERAM</name>
<accession>A0ABQ8S9S6</accession>
<dbReference type="PANTHER" id="PTHR10773:SF19">
    <property type="match status" value="1"/>
</dbReference>
<evidence type="ECO:0000313" key="3">
    <source>
        <dbReference type="Proteomes" id="UP001148838"/>
    </source>
</evidence>
<feature type="compositionally biased region" description="Basic and acidic residues" evidence="1">
    <location>
        <begin position="134"/>
        <end position="153"/>
    </location>
</feature>
<protein>
    <submittedName>
        <fullName evidence="2">Uncharacterized protein</fullName>
    </submittedName>
</protein>
<dbReference type="Proteomes" id="UP001148838">
    <property type="component" value="Unassembled WGS sequence"/>
</dbReference>
<comment type="caution">
    <text evidence="2">The sequence shown here is derived from an EMBL/GenBank/DDBJ whole genome shotgun (WGS) entry which is preliminary data.</text>
</comment>
<sequence length="549" mass="63473">MAETKRKKEHEARYNDKHPGLMGFEPPCSHKEGRFKCCSIPAYSLVKSRKRVYAHHNKVEQDRLFTSLMSVSSPKRRRQRKPDSRKLNSLVVKYMVRGANNEEIPVCSKFFRALFGIGQCRLNTIASNTLAGKPIKERRGGDRRSKRSQEKRRSVNTFISNLKACESHYSCGKSRRLYLPSNLSINKLYKIYNSSVSDSLKVKQWFFYNIFCTEFNLGFGTPATDTCSYCARMRHEVQSSVSGKKKEETRAALIAHKIRAKTFYKMLKETPHNSVTLCFDLQQVQPLPKLPISEAFYARQISFYAFCITDVEKKSPNFYCWTENQAGRGAKEVASALTNFLGRQNFDEAVSTIRLFSDGCGGQNRNSIVVHALYWWLLQKSPQSVKEIYRAFGVIEKELRRHSEILTPEDYHNLYRNVGKVSVLGIDWKVQDFKAFTSKLHKLEGISSMKRVRLMKKIKADKTNVNVAMEMSYRLDDHSRRSRSLLKRGCRVEDITQPSNIPFCPSNVKTAKKTDVDHLLKQRFGDEWRSIPELQFYTNIVDYQGNDTK</sequence>
<dbReference type="PANTHER" id="PTHR10773">
    <property type="entry name" value="DNA-DIRECTED RNA POLYMERASES I, II, AND III SUBUNIT RPABC2"/>
    <property type="match status" value="1"/>
</dbReference>
<feature type="region of interest" description="Disordered" evidence="1">
    <location>
        <begin position="133"/>
        <end position="153"/>
    </location>
</feature>
<reference evidence="2 3" key="1">
    <citation type="journal article" date="2022" name="Allergy">
        <title>Genome assembly and annotation of Periplaneta americana reveal a comprehensive cockroach allergen profile.</title>
        <authorList>
            <person name="Wang L."/>
            <person name="Xiong Q."/>
            <person name="Saelim N."/>
            <person name="Wang L."/>
            <person name="Nong W."/>
            <person name="Wan A.T."/>
            <person name="Shi M."/>
            <person name="Liu X."/>
            <person name="Cao Q."/>
            <person name="Hui J.H.L."/>
            <person name="Sookrung N."/>
            <person name="Leung T.F."/>
            <person name="Tungtrongchitr A."/>
            <person name="Tsui S.K.W."/>
        </authorList>
    </citation>
    <scope>NUCLEOTIDE SEQUENCE [LARGE SCALE GENOMIC DNA]</scope>
    <source>
        <strain evidence="2">PWHHKU_190912</strain>
    </source>
</reference>
<keyword evidence="3" id="KW-1185">Reference proteome</keyword>
<organism evidence="2 3">
    <name type="scientific">Periplaneta americana</name>
    <name type="common">American cockroach</name>
    <name type="synonym">Blatta americana</name>
    <dbReference type="NCBI Taxonomy" id="6978"/>
    <lineage>
        <taxon>Eukaryota</taxon>
        <taxon>Metazoa</taxon>
        <taxon>Ecdysozoa</taxon>
        <taxon>Arthropoda</taxon>
        <taxon>Hexapoda</taxon>
        <taxon>Insecta</taxon>
        <taxon>Pterygota</taxon>
        <taxon>Neoptera</taxon>
        <taxon>Polyneoptera</taxon>
        <taxon>Dictyoptera</taxon>
        <taxon>Blattodea</taxon>
        <taxon>Blattoidea</taxon>
        <taxon>Blattidae</taxon>
        <taxon>Blattinae</taxon>
        <taxon>Periplaneta</taxon>
    </lineage>
</organism>
<proteinExistence type="predicted"/>
<evidence type="ECO:0000313" key="2">
    <source>
        <dbReference type="EMBL" id="KAJ4430485.1"/>
    </source>
</evidence>